<keyword evidence="2" id="KW-0378">Hydrolase</keyword>
<dbReference type="GO" id="GO:0016787">
    <property type="term" value="F:hydrolase activity"/>
    <property type="evidence" value="ECO:0007669"/>
    <property type="project" value="UniProtKB-KW"/>
</dbReference>
<accession>A0ABT0TZU0</accession>
<protein>
    <submittedName>
        <fullName evidence="2">SGNH/GDSL hydrolase family protein</fullName>
    </submittedName>
</protein>
<dbReference type="Pfam" id="PF13472">
    <property type="entry name" value="Lipase_GDSL_2"/>
    <property type="match status" value="1"/>
</dbReference>
<dbReference type="EMBL" id="JAMQBK010000017">
    <property type="protein sequence ID" value="MCM2370126.1"/>
    <property type="molecule type" value="Genomic_DNA"/>
</dbReference>
<dbReference type="InterPro" id="IPR013830">
    <property type="entry name" value="SGNH_hydro"/>
</dbReference>
<name>A0ABT0TZU0_9BACT</name>
<dbReference type="SUPFAM" id="SSF52266">
    <property type="entry name" value="SGNH hydrolase"/>
    <property type="match status" value="1"/>
</dbReference>
<comment type="caution">
    <text evidence="2">The sequence shown here is derived from an EMBL/GenBank/DDBJ whole genome shotgun (WGS) entry which is preliminary data.</text>
</comment>
<dbReference type="Gene3D" id="3.40.50.1110">
    <property type="entry name" value="SGNH hydrolase"/>
    <property type="match status" value="1"/>
</dbReference>
<proteinExistence type="predicted"/>
<keyword evidence="3" id="KW-1185">Reference proteome</keyword>
<evidence type="ECO:0000259" key="1">
    <source>
        <dbReference type="Pfam" id="PF13472"/>
    </source>
</evidence>
<dbReference type="CDD" id="cd00229">
    <property type="entry name" value="SGNH_hydrolase"/>
    <property type="match status" value="1"/>
</dbReference>
<organism evidence="2 3">
    <name type="scientific">Aporhodopirellula aestuarii</name>
    <dbReference type="NCBI Taxonomy" id="2950107"/>
    <lineage>
        <taxon>Bacteria</taxon>
        <taxon>Pseudomonadati</taxon>
        <taxon>Planctomycetota</taxon>
        <taxon>Planctomycetia</taxon>
        <taxon>Pirellulales</taxon>
        <taxon>Pirellulaceae</taxon>
        <taxon>Aporhodopirellula</taxon>
    </lineage>
</organism>
<dbReference type="PANTHER" id="PTHR30383:SF26">
    <property type="entry name" value="SGNH HYDROLASE-TYPE ESTERASE DOMAIN-CONTAINING PROTEIN"/>
    <property type="match status" value="1"/>
</dbReference>
<evidence type="ECO:0000313" key="2">
    <source>
        <dbReference type="EMBL" id="MCM2370126.1"/>
    </source>
</evidence>
<gene>
    <name evidence="2" type="ORF">NB063_05745</name>
</gene>
<sequence length="284" mass="31701">MTHQPRQPAGVAGPDAPVYQWIQTKVSLNMQRLHPILILAIFLGCIGCNACCGDELASVDELYDGRGKAFANPKDNPALPNVLLIGDSISIGYTPYVRNRLKERADVFRIPTNAKHSTYGLENLDKWLNQKPAKWDVIHFNWGLWDLCYRNPTSKTQGHRDKVNGTLTTTLEQYQANMEKIVARLKQTGATLIWCETTPVPEHEAGRKLDDDLKYNQVAKTIMDANGVLVNDLHSHAIAKLPGIQIRDGDVHFTEEGYKHLAEKVVSEISSALAAHNTGKQRTQ</sequence>
<dbReference type="Proteomes" id="UP001202961">
    <property type="component" value="Unassembled WGS sequence"/>
</dbReference>
<dbReference type="InterPro" id="IPR051532">
    <property type="entry name" value="Ester_Hydrolysis_Enzymes"/>
</dbReference>
<dbReference type="InterPro" id="IPR036514">
    <property type="entry name" value="SGNH_hydro_sf"/>
</dbReference>
<dbReference type="RefSeq" id="WP_250927798.1">
    <property type="nucleotide sequence ID" value="NZ_JAMQBK010000017.1"/>
</dbReference>
<evidence type="ECO:0000313" key="3">
    <source>
        <dbReference type="Proteomes" id="UP001202961"/>
    </source>
</evidence>
<dbReference type="PANTHER" id="PTHR30383">
    <property type="entry name" value="THIOESTERASE 1/PROTEASE 1/LYSOPHOSPHOLIPASE L1"/>
    <property type="match status" value="1"/>
</dbReference>
<feature type="domain" description="SGNH hydrolase-type esterase" evidence="1">
    <location>
        <begin position="84"/>
        <end position="259"/>
    </location>
</feature>
<reference evidence="2 3" key="1">
    <citation type="journal article" date="2022" name="Syst. Appl. Microbiol.">
        <title>Rhodopirellula aestuarii sp. nov., a novel member of the genus Rhodopirellula isolated from brackish sediments collected in the Tagus River estuary, Portugal.</title>
        <authorList>
            <person name="Vitorino I.R."/>
            <person name="Klimek D."/>
            <person name="Calusinska M."/>
            <person name="Lobo-da-Cunha A."/>
            <person name="Vasconcelos V."/>
            <person name="Lage O.M."/>
        </authorList>
    </citation>
    <scope>NUCLEOTIDE SEQUENCE [LARGE SCALE GENOMIC DNA]</scope>
    <source>
        <strain evidence="2 3">ICT_H3.1</strain>
    </source>
</reference>